<dbReference type="Gene3D" id="2.40.50.140">
    <property type="entry name" value="Nucleic acid-binding proteins"/>
    <property type="match status" value="1"/>
</dbReference>
<dbReference type="PRINTS" id="PR01658">
    <property type="entry name" value="MCMPROTEIN2"/>
</dbReference>
<dbReference type="Gene3D" id="3.30.1640.10">
    <property type="entry name" value="mini-chromosome maintenance (MCM) complex, chain A, domain 1"/>
    <property type="match status" value="1"/>
</dbReference>
<dbReference type="InterPro" id="IPR033762">
    <property type="entry name" value="MCM_OB"/>
</dbReference>
<evidence type="ECO:0000259" key="5">
    <source>
        <dbReference type="Pfam" id="PF17207"/>
    </source>
</evidence>
<feature type="domain" description="MCM OB" evidence="5">
    <location>
        <begin position="285"/>
        <end position="375"/>
    </location>
</feature>
<proteinExistence type="inferred from homology"/>
<dbReference type="GO" id="GO:0003697">
    <property type="term" value="F:single-stranded DNA binding"/>
    <property type="evidence" value="ECO:0007669"/>
    <property type="project" value="TreeGrafter"/>
</dbReference>
<dbReference type="InterPro" id="IPR012340">
    <property type="entry name" value="NA-bd_OB-fold"/>
</dbReference>
<dbReference type="GO" id="GO:0005524">
    <property type="term" value="F:ATP binding"/>
    <property type="evidence" value="ECO:0007669"/>
    <property type="project" value="InterPro"/>
</dbReference>
<reference evidence="6 7" key="1">
    <citation type="journal article" date="2023" name="BMC Biol.">
        <title>The compact genome of the sponge Oopsacas minuta (Hexactinellida) is lacking key metazoan core genes.</title>
        <authorList>
            <person name="Santini S."/>
            <person name="Schenkelaars Q."/>
            <person name="Jourda C."/>
            <person name="Duchesne M."/>
            <person name="Belahbib H."/>
            <person name="Rocher C."/>
            <person name="Selva M."/>
            <person name="Riesgo A."/>
            <person name="Vervoort M."/>
            <person name="Leys S.P."/>
            <person name="Kodjabachian L."/>
            <person name="Le Bivic A."/>
            <person name="Borchiellini C."/>
            <person name="Claverie J.M."/>
            <person name="Renard E."/>
        </authorList>
    </citation>
    <scope>NUCLEOTIDE SEQUENCE [LARGE SCALE GENOMIC DNA]</scope>
    <source>
        <strain evidence="6">SPO-2</strain>
    </source>
</reference>
<evidence type="ECO:0000256" key="1">
    <source>
        <dbReference type="ARBA" id="ARBA00008010"/>
    </source>
</evidence>
<evidence type="ECO:0000313" key="7">
    <source>
        <dbReference type="Proteomes" id="UP001165289"/>
    </source>
</evidence>
<gene>
    <name evidence="6" type="ORF">LOD99_12168</name>
</gene>
<organism evidence="6 7">
    <name type="scientific">Oopsacas minuta</name>
    <dbReference type="NCBI Taxonomy" id="111878"/>
    <lineage>
        <taxon>Eukaryota</taxon>
        <taxon>Metazoa</taxon>
        <taxon>Porifera</taxon>
        <taxon>Hexactinellida</taxon>
        <taxon>Hexasterophora</taxon>
        <taxon>Lyssacinosida</taxon>
        <taxon>Leucopsacidae</taxon>
        <taxon>Oopsacas</taxon>
    </lineage>
</organism>
<evidence type="ECO:0000256" key="3">
    <source>
        <dbReference type="SAM" id="MobiDB-lite"/>
    </source>
</evidence>
<dbReference type="GO" id="GO:0017116">
    <property type="term" value="F:single-stranded DNA helicase activity"/>
    <property type="evidence" value="ECO:0007669"/>
    <property type="project" value="TreeGrafter"/>
</dbReference>
<dbReference type="Gene3D" id="2.20.28.10">
    <property type="match status" value="1"/>
</dbReference>
<dbReference type="Pfam" id="PF14551">
    <property type="entry name" value="MCM_N"/>
    <property type="match status" value="1"/>
</dbReference>
<dbReference type="Pfam" id="PF12619">
    <property type="entry name" value="MCM2_N"/>
    <property type="match status" value="1"/>
</dbReference>
<keyword evidence="2" id="KW-0131">Cell cycle</keyword>
<evidence type="ECO:0000256" key="2">
    <source>
        <dbReference type="ARBA" id="ARBA00023306"/>
    </source>
</evidence>
<name>A0AAV7JHR2_9METZ</name>
<feature type="region of interest" description="Disordered" evidence="3">
    <location>
        <begin position="1"/>
        <end position="40"/>
    </location>
</feature>
<evidence type="ECO:0000259" key="4">
    <source>
        <dbReference type="Pfam" id="PF14551"/>
    </source>
</evidence>
<feature type="region of interest" description="Disordered" evidence="3">
    <location>
        <begin position="124"/>
        <end position="150"/>
    </location>
</feature>
<protein>
    <submittedName>
        <fullName evidence="6">DNA replication licensing factor mcm2-like isoform X3</fullName>
    </submittedName>
</protein>
<dbReference type="Proteomes" id="UP001165289">
    <property type="component" value="Unassembled WGS sequence"/>
</dbReference>
<dbReference type="GO" id="GO:0000727">
    <property type="term" value="P:double-strand break repair via break-induced replication"/>
    <property type="evidence" value="ECO:0007669"/>
    <property type="project" value="TreeGrafter"/>
</dbReference>
<dbReference type="PANTHER" id="PTHR11630">
    <property type="entry name" value="DNA REPLICATION LICENSING FACTOR MCM FAMILY MEMBER"/>
    <property type="match status" value="1"/>
</dbReference>
<feature type="domain" description="MCM N-terminal" evidence="4">
    <location>
        <begin position="187"/>
        <end position="278"/>
    </location>
</feature>
<dbReference type="SUPFAM" id="SSF50249">
    <property type="entry name" value="Nucleic acid-binding proteins"/>
    <property type="match status" value="1"/>
</dbReference>
<dbReference type="EMBL" id="JAKMXF010000332">
    <property type="protein sequence ID" value="KAI6648359.1"/>
    <property type="molecule type" value="Genomic_DNA"/>
</dbReference>
<dbReference type="AlphaFoldDB" id="A0AAV7JHR2"/>
<keyword evidence="7" id="KW-1185">Reference proteome</keyword>
<accession>A0AAV7JHR2</accession>
<comment type="similarity">
    <text evidence="1">Belongs to the MCM family.</text>
</comment>
<dbReference type="InterPro" id="IPR008045">
    <property type="entry name" value="MCM2"/>
</dbReference>
<dbReference type="GO" id="GO:0042555">
    <property type="term" value="C:MCM complex"/>
    <property type="evidence" value="ECO:0007669"/>
    <property type="project" value="InterPro"/>
</dbReference>
<dbReference type="GO" id="GO:1902975">
    <property type="term" value="P:mitotic DNA replication initiation"/>
    <property type="evidence" value="ECO:0007669"/>
    <property type="project" value="TreeGrafter"/>
</dbReference>
<comment type="caution">
    <text evidence="6">The sequence shown here is derived from an EMBL/GenBank/DDBJ whole genome shotgun (WGS) entry which is preliminary data.</text>
</comment>
<feature type="compositionally biased region" description="Acidic residues" evidence="3">
    <location>
        <begin position="125"/>
        <end position="134"/>
    </location>
</feature>
<dbReference type="Pfam" id="PF17207">
    <property type="entry name" value="MCM_OB"/>
    <property type="match status" value="1"/>
</dbReference>
<dbReference type="GO" id="GO:0005634">
    <property type="term" value="C:nucleus"/>
    <property type="evidence" value="ECO:0007669"/>
    <property type="project" value="InterPro"/>
</dbReference>
<dbReference type="FunFam" id="3.30.1640.10:FF:000005">
    <property type="entry name" value="DNA helicase"/>
    <property type="match status" value="1"/>
</dbReference>
<dbReference type="PANTHER" id="PTHR11630:SF44">
    <property type="entry name" value="DNA REPLICATION LICENSING FACTOR MCM2"/>
    <property type="match status" value="1"/>
</dbReference>
<dbReference type="InterPro" id="IPR027925">
    <property type="entry name" value="MCM_N"/>
</dbReference>
<evidence type="ECO:0000313" key="6">
    <source>
        <dbReference type="EMBL" id="KAI6648359.1"/>
    </source>
</evidence>
<dbReference type="InterPro" id="IPR031327">
    <property type="entry name" value="MCM"/>
</dbReference>
<sequence length="383" mass="43747">MTSPDQSSHILDIGSPGSPPPTTSVAHEDQSSMPAFLDETEDFLHDPVGELEPEDGEELFGDDMERDYRPIPQLDVYGESSMLDETGSFGDLSPGARITADAEMRRRDRLLGVRKGGMRRGLLYDTDDEEDEGEMGERSRRRKSDRMSREELAMEEGMVEQVENIEDMRGHSVREWVSMQGPRQEIKNRFKQFLRTFIDDSGVNVFKEKIKQMCEMNRQSLIVNYNILAAQEQVIAYFLPEAPHEMLQILDEAAHEVVLSMFPKYDQISRAIHVRVSNLPLMEEIRALRQLHLNQLIRTSGVITSSTSILPQLSLVKYDCHKCGCLIGPFTQNQFQEVRPSICPDCQSNGPFDVNMEETLYQNYQKITMQESPGQDSVLSIYR</sequence>
<dbReference type="GO" id="GO:0043138">
    <property type="term" value="F:3'-5' DNA helicase activity"/>
    <property type="evidence" value="ECO:0007669"/>
    <property type="project" value="TreeGrafter"/>
</dbReference>